<keyword evidence="1" id="KW-0812">Transmembrane</keyword>
<protein>
    <submittedName>
        <fullName evidence="2">Uncharacterized protein</fullName>
    </submittedName>
</protein>
<organism evidence="2 3">
    <name type="scientific">Marmota monax</name>
    <name type="common">Woodchuck</name>
    <dbReference type="NCBI Taxonomy" id="9995"/>
    <lineage>
        <taxon>Eukaryota</taxon>
        <taxon>Metazoa</taxon>
        <taxon>Chordata</taxon>
        <taxon>Craniata</taxon>
        <taxon>Vertebrata</taxon>
        <taxon>Euteleostomi</taxon>
        <taxon>Mammalia</taxon>
        <taxon>Eutheria</taxon>
        <taxon>Euarchontoglires</taxon>
        <taxon>Glires</taxon>
        <taxon>Rodentia</taxon>
        <taxon>Sciuromorpha</taxon>
        <taxon>Sciuridae</taxon>
        <taxon>Xerinae</taxon>
        <taxon>Marmotini</taxon>
        <taxon>Marmota</taxon>
    </lineage>
</organism>
<evidence type="ECO:0000313" key="2">
    <source>
        <dbReference type="EMBL" id="VTJ67916.1"/>
    </source>
</evidence>
<dbReference type="AlphaFoldDB" id="A0A5E4BES9"/>
<keyword evidence="1" id="KW-0472">Membrane</keyword>
<feature type="transmembrane region" description="Helical" evidence="1">
    <location>
        <begin position="74"/>
        <end position="95"/>
    </location>
</feature>
<evidence type="ECO:0000313" key="3">
    <source>
        <dbReference type="Proteomes" id="UP000335636"/>
    </source>
</evidence>
<dbReference type="Proteomes" id="UP000335636">
    <property type="component" value="Unassembled WGS sequence"/>
</dbReference>
<comment type="caution">
    <text evidence="2">The sequence shown here is derived from an EMBL/GenBank/DDBJ whole genome shotgun (WGS) entry which is preliminary data.</text>
</comment>
<dbReference type="EMBL" id="CABDUW010000401">
    <property type="protein sequence ID" value="VTJ67916.1"/>
    <property type="molecule type" value="Genomic_DNA"/>
</dbReference>
<reference evidence="2" key="1">
    <citation type="submission" date="2019-04" db="EMBL/GenBank/DDBJ databases">
        <authorList>
            <person name="Alioto T."/>
            <person name="Alioto T."/>
        </authorList>
    </citation>
    <scope>NUCLEOTIDE SEQUENCE [LARGE SCALE GENOMIC DNA]</scope>
</reference>
<proteinExistence type="predicted"/>
<keyword evidence="1" id="KW-1133">Transmembrane helix</keyword>
<sequence>MTVLPVYLETFPHNRKQNAVAAHKHIIHHVTNNQDAQDAGSLMGESRPPCLTSLPTYLGLSSALHGAKACAGAFSPWCSIVSLCVLCFLATLMTWERVSQGSVNNLISFSLTLPDPSSRLHCHQFLCGIIVAGLLCPWAAAALFLDL</sequence>
<evidence type="ECO:0000256" key="1">
    <source>
        <dbReference type="SAM" id="Phobius"/>
    </source>
</evidence>
<keyword evidence="3" id="KW-1185">Reference proteome</keyword>
<name>A0A5E4BES9_MARMO</name>
<feature type="transmembrane region" description="Helical" evidence="1">
    <location>
        <begin position="125"/>
        <end position="145"/>
    </location>
</feature>
<gene>
    <name evidence="2" type="ORF">MONAX_5E032767</name>
</gene>
<accession>A0A5E4BES9</accession>